<comment type="catalytic activity">
    <reaction evidence="4">
        <text>an N-acyl-L-alpha-aminoacyl-tRNA + H2O = an N-acyl-L-amino acid + a tRNA + H(+)</text>
        <dbReference type="Rhea" id="RHEA:54448"/>
        <dbReference type="Rhea" id="RHEA-COMP:10123"/>
        <dbReference type="Rhea" id="RHEA-COMP:13883"/>
        <dbReference type="ChEBI" id="CHEBI:15377"/>
        <dbReference type="ChEBI" id="CHEBI:15378"/>
        <dbReference type="ChEBI" id="CHEBI:59874"/>
        <dbReference type="ChEBI" id="CHEBI:78442"/>
        <dbReference type="ChEBI" id="CHEBI:138191"/>
        <dbReference type="EC" id="3.1.1.29"/>
    </reaction>
</comment>
<feature type="site" description="Stabilizes the basic form of H active site to accept a proton" evidence="4">
    <location>
        <position position="95"/>
    </location>
</feature>
<evidence type="ECO:0000313" key="5">
    <source>
        <dbReference type="EMBL" id="OHA49801.1"/>
    </source>
</evidence>
<name>A0A1G2PQC9_TERXR</name>
<comment type="similarity">
    <text evidence="4">Belongs to the PTH family.</text>
</comment>
<protein>
    <recommendedName>
        <fullName evidence="4">Peptidyl-tRNA hydrolase</fullName>
        <shortName evidence="4">Pth</shortName>
        <ecNumber evidence="4">3.1.1.29</ecNumber>
    </recommendedName>
</protein>
<evidence type="ECO:0000256" key="3">
    <source>
        <dbReference type="ARBA" id="ARBA00022884"/>
    </source>
</evidence>
<dbReference type="InterPro" id="IPR001328">
    <property type="entry name" value="Pept_tRNA_hydro"/>
</dbReference>
<comment type="subunit">
    <text evidence="4">Monomer.</text>
</comment>
<dbReference type="SUPFAM" id="SSF53178">
    <property type="entry name" value="Peptidyl-tRNA hydrolase-like"/>
    <property type="match status" value="1"/>
</dbReference>
<dbReference type="GO" id="GO:0000049">
    <property type="term" value="F:tRNA binding"/>
    <property type="evidence" value="ECO:0007669"/>
    <property type="project" value="UniProtKB-UniRule"/>
</dbReference>
<dbReference type="InterPro" id="IPR036416">
    <property type="entry name" value="Pept_tRNA_hydro_sf"/>
</dbReference>
<feature type="binding site" evidence="4">
    <location>
        <position position="17"/>
    </location>
    <ligand>
        <name>tRNA</name>
        <dbReference type="ChEBI" id="CHEBI:17843"/>
    </ligand>
</feature>
<dbReference type="GO" id="GO:0006515">
    <property type="term" value="P:protein quality control for misfolded or incompletely synthesized proteins"/>
    <property type="evidence" value="ECO:0007669"/>
    <property type="project" value="UniProtKB-UniRule"/>
</dbReference>
<keyword evidence="2 4" id="KW-0378">Hydrolase</keyword>
<evidence type="ECO:0000256" key="1">
    <source>
        <dbReference type="ARBA" id="ARBA00022555"/>
    </source>
</evidence>
<reference evidence="5 6" key="1">
    <citation type="journal article" date="2016" name="Nat. Commun.">
        <title>Thousands of microbial genomes shed light on interconnected biogeochemical processes in an aquifer system.</title>
        <authorList>
            <person name="Anantharaman K."/>
            <person name="Brown C.T."/>
            <person name="Hug L.A."/>
            <person name="Sharon I."/>
            <person name="Castelle C.J."/>
            <person name="Probst A.J."/>
            <person name="Thomas B.C."/>
            <person name="Singh A."/>
            <person name="Wilkins M.J."/>
            <person name="Karaoz U."/>
            <person name="Brodie E.L."/>
            <person name="Williams K.H."/>
            <person name="Hubbard S.S."/>
            <person name="Banfield J.F."/>
        </authorList>
    </citation>
    <scope>NUCLEOTIDE SEQUENCE [LARGE SCALE GENOMIC DNA]</scope>
    <source>
        <strain evidence="6">RIFCSPHIGHO2_01_FULL_58_15</strain>
    </source>
</reference>
<comment type="subcellular location">
    <subcellularLocation>
        <location evidence="4">Cytoplasm</location>
    </subcellularLocation>
</comment>
<dbReference type="HAMAP" id="MF_00083">
    <property type="entry name" value="Pept_tRNA_hydro_bact"/>
    <property type="match status" value="1"/>
</dbReference>
<keyword evidence="3 4" id="KW-0694">RNA-binding</keyword>
<comment type="caution">
    <text evidence="4">Lacks conserved residue(s) required for the propagation of feature annotation.</text>
</comment>
<dbReference type="EMBL" id="MHST01000004">
    <property type="protein sequence ID" value="OHA49801.1"/>
    <property type="molecule type" value="Genomic_DNA"/>
</dbReference>
<gene>
    <name evidence="4" type="primary">pth</name>
    <name evidence="5" type="ORF">A2682_03160</name>
</gene>
<dbReference type="GO" id="GO:0004045">
    <property type="term" value="F:peptidyl-tRNA hydrolase activity"/>
    <property type="evidence" value="ECO:0007669"/>
    <property type="project" value="UniProtKB-UniRule"/>
</dbReference>
<proteinExistence type="inferred from homology"/>
<evidence type="ECO:0000313" key="6">
    <source>
        <dbReference type="Proteomes" id="UP000178690"/>
    </source>
</evidence>
<feature type="binding site" evidence="4">
    <location>
        <position position="68"/>
    </location>
    <ligand>
        <name>tRNA</name>
        <dbReference type="ChEBI" id="CHEBI:17843"/>
    </ligand>
</feature>
<keyword evidence="1 4" id="KW-0820">tRNA-binding</keyword>
<organism evidence="5 6">
    <name type="scientific">Terrybacteria sp. (strain RIFCSPHIGHO2_01_FULL_58_15)</name>
    <dbReference type="NCBI Taxonomy" id="1802363"/>
    <lineage>
        <taxon>Bacteria</taxon>
        <taxon>Candidatus Terryibacteriota</taxon>
    </lineage>
</organism>
<comment type="function">
    <text evidence="4">Hydrolyzes ribosome-free peptidyl-tRNAs (with 1 or more amino acids incorporated), which drop off the ribosome during protein synthesis, or as a result of ribosome stalling.</text>
</comment>
<accession>A0A1G2PQC9</accession>
<evidence type="ECO:0000256" key="2">
    <source>
        <dbReference type="ARBA" id="ARBA00022801"/>
    </source>
</evidence>
<feature type="binding site" evidence="4">
    <location>
        <position position="70"/>
    </location>
    <ligand>
        <name>tRNA</name>
        <dbReference type="ChEBI" id="CHEBI:17843"/>
    </ligand>
</feature>
<dbReference type="NCBIfam" id="TIGR00447">
    <property type="entry name" value="pth"/>
    <property type="match status" value="1"/>
</dbReference>
<dbReference type="PANTHER" id="PTHR17224:SF1">
    <property type="entry name" value="PEPTIDYL-TRNA HYDROLASE"/>
    <property type="match status" value="1"/>
</dbReference>
<feature type="site" description="Discriminates between blocked and unblocked aminoacyl-tRNA" evidence="4">
    <location>
        <position position="12"/>
    </location>
</feature>
<dbReference type="CDD" id="cd00462">
    <property type="entry name" value="PTH"/>
    <property type="match status" value="1"/>
</dbReference>
<dbReference type="AlphaFoldDB" id="A0A1G2PQC9"/>
<evidence type="ECO:0000256" key="4">
    <source>
        <dbReference type="HAMAP-Rule" id="MF_00083"/>
    </source>
</evidence>
<dbReference type="STRING" id="1802363.A2682_03160"/>
<keyword evidence="4" id="KW-0963">Cytoplasm</keyword>
<dbReference type="PANTHER" id="PTHR17224">
    <property type="entry name" value="PEPTIDYL-TRNA HYDROLASE"/>
    <property type="match status" value="1"/>
</dbReference>
<feature type="active site" description="Proton acceptor" evidence="4">
    <location>
        <position position="22"/>
    </location>
</feature>
<dbReference type="GO" id="GO:0005737">
    <property type="term" value="C:cytoplasm"/>
    <property type="evidence" value="ECO:0007669"/>
    <property type="project" value="UniProtKB-SubCell"/>
</dbReference>
<dbReference type="Gene3D" id="3.40.50.1470">
    <property type="entry name" value="Peptidyl-tRNA hydrolase"/>
    <property type="match status" value="1"/>
</dbReference>
<comment type="caution">
    <text evidence="5">The sequence shown here is derived from an EMBL/GenBank/DDBJ whole genome shotgun (WGS) entry which is preliminary data.</text>
</comment>
<sequence>MATSLLIIGLGNPGEEYEMTRHNAGAISVRRLATHLGVPFETKPKLFAEITETKGKGRRLILACPTTYMNQSGKSAAALSRFFKVPPRAIVVVHDDMDLALGTIKIVENRGAGGHKGVKSVFRALGTQDIARVRIGTMGGGRNQRPGRRALDDLVVRKLTAEERRALTRGTRKAAEALETILIEGLATAMTTYNR</sequence>
<dbReference type="GO" id="GO:0072344">
    <property type="term" value="P:rescue of stalled ribosome"/>
    <property type="evidence" value="ECO:0007669"/>
    <property type="project" value="UniProtKB-UniRule"/>
</dbReference>
<dbReference type="Pfam" id="PF01195">
    <property type="entry name" value="Pept_tRNA_hydro"/>
    <property type="match status" value="1"/>
</dbReference>
<comment type="function">
    <text evidence="4">Catalyzes the release of premature peptidyl moieties from peptidyl-tRNA molecules trapped in stalled 50S ribosomal subunits, and thus maintains levels of free tRNAs and 50S ribosomes.</text>
</comment>
<dbReference type="EC" id="3.1.1.29" evidence="4"/>
<dbReference type="Proteomes" id="UP000178690">
    <property type="component" value="Unassembled WGS sequence"/>
</dbReference>